<dbReference type="Gene3D" id="3.40.630.10">
    <property type="entry name" value="Zn peptidases"/>
    <property type="match status" value="1"/>
</dbReference>
<dbReference type="GO" id="GO:0019544">
    <property type="term" value="P:L-arginine catabolic process to L-glutamate"/>
    <property type="evidence" value="ECO:0007669"/>
    <property type="project" value="UniProtKB-UniRule"/>
</dbReference>
<dbReference type="GO" id="GO:0019545">
    <property type="term" value="P:L-arginine catabolic process to succinate"/>
    <property type="evidence" value="ECO:0007669"/>
    <property type="project" value="UniProtKB-UniRule"/>
</dbReference>
<dbReference type="CDD" id="cd03855">
    <property type="entry name" value="M14_ASTE"/>
    <property type="match status" value="1"/>
</dbReference>
<comment type="similarity">
    <text evidence="5">Belongs to the AspA/AstE family. Succinylglutamate desuccinylase subfamily.</text>
</comment>
<evidence type="ECO:0000259" key="6">
    <source>
        <dbReference type="Pfam" id="PF04952"/>
    </source>
</evidence>
<dbReference type="GO" id="GO:0016788">
    <property type="term" value="F:hydrolase activity, acting on ester bonds"/>
    <property type="evidence" value="ECO:0007669"/>
    <property type="project" value="UniProtKB-UniRule"/>
</dbReference>
<evidence type="ECO:0000256" key="3">
    <source>
        <dbReference type="ARBA" id="ARBA00022801"/>
    </source>
</evidence>
<evidence type="ECO:0000256" key="4">
    <source>
        <dbReference type="ARBA" id="ARBA00022833"/>
    </source>
</evidence>
<evidence type="ECO:0000256" key="5">
    <source>
        <dbReference type="HAMAP-Rule" id="MF_00767"/>
    </source>
</evidence>
<dbReference type="Pfam" id="PF04952">
    <property type="entry name" value="AstE_AspA_hybrid"/>
    <property type="match status" value="1"/>
</dbReference>
<comment type="cofactor">
    <cofactor evidence="5">
        <name>Zn(2+)</name>
        <dbReference type="ChEBI" id="CHEBI:29105"/>
    </cofactor>
    <text evidence="5">Binds 1 zinc ion per subunit.</text>
</comment>
<dbReference type="InterPro" id="IPR007036">
    <property type="entry name" value="Aste_AspA_hybrid_dom"/>
</dbReference>
<evidence type="ECO:0000313" key="9">
    <source>
        <dbReference type="Proteomes" id="UP000217771"/>
    </source>
</evidence>
<organism evidence="8 9">
    <name type="scientific">Halomonas salipaludis</name>
    <dbReference type="NCBI Taxonomy" id="2032625"/>
    <lineage>
        <taxon>Bacteria</taxon>
        <taxon>Pseudomonadati</taxon>
        <taxon>Pseudomonadota</taxon>
        <taxon>Gammaproteobacteria</taxon>
        <taxon>Oceanospirillales</taxon>
        <taxon>Halomonadaceae</taxon>
        <taxon>Halomonas</taxon>
    </lineage>
</organism>
<dbReference type="UniPathway" id="UPA00185">
    <property type="reaction ID" value="UER00283"/>
</dbReference>
<comment type="catalytic activity">
    <reaction evidence="5">
        <text>N-succinyl-L-glutamate + H2O = L-glutamate + succinate</text>
        <dbReference type="Rhea" id="RHEA:15169"/>
        <dbReference type="ChEBI" id="CHEBI:15377"/>
        <dbReference type="ChEBI" id="CHEBI:29985"/>
        <dbReference type="ChEBI" id="CHEBI:30031"/>
        <dbReference type="ChEBI" id="CHEBI:58763"/>
        <dbReference type="EC" id="3.5.1.96"/>
    </reaction>
</comment>
<dbReference type="PANTHER" id="PTHR15162">
    <property type="entry name" value="ASPARTOACYLASE"/>
    <property type="match status" value="1"/>
</dbReference>
<comment type="pathway">
    <text evidence="5">Amino-acid degradation; L-arginine degradation via AST pathway; L-glutamate and succinate from L-arginine: step 5/5.</text>
</comment>
<feature type="binding site" evidence="5">
    <location>
        <position position="56"/>
    </location>
    <ligand>
        <name>Zn(2+)</name>
        <dbReference type="ChEBI" id="CHEBI:29105"/>
    </ligand>
</feature>
<dbReference type="PANTHER" id="PTHR15162:SF7">
    <property type="entry name" value="SUCCINYLGLUTAMATE DESUCCINYLASE"/>
    <property type="match status" value="1"/>
</dbReference>
<reference evidence="8 9" key="1">
    <citation type="submission" date="2017-08" db="EMBL/GenBank/DDBJ databases">
        <title>Halomonas alkalisoli sp. nov., isolated from saline alkaline soil.</title>
        <authorList>
            <person name="Wang D."/>
            <person name="Zhang G."/>
        </authorList>
    </citation>
    <scope>NUCLEOTIDE SEQUENCE [LARGE SCALE GENOMIC DNA]</scope>
    <source>
        <strain evidence="8 9">WRN001</strain>
    </source>
</reference>
<dbReference type="InterPro" id="IPR055438">
    <property type="entry name" value="AstE_AspA_cat"/>
</dbReference>
<dbReference type="GO" id="GO:0009017">
    <property type="term" value="F:succinylglutamate desuccinylase activity"/>
    <property type="evidence" value="ECO:0007669"/>
    <property type="project" value="UniProtKB-EC"/>
</dbReference>
<keyword evidence="2 5" id="KW-0479">Metal-binding</keyword>
<dbReference type="GO" id="GO:0008270">
    <property type="term" value="F:zinc ion binding"/>
    <property type="evidence" value="ECO:0007669"/>
    <property type="project" value="UniProtKB-UniRule"/>
</dbReference>
<evidence type="ECO:0000313" key="8">
    <source>
        <dbReference type="EMBL" id="PAU78290.1"/>
    </source>
</evidence>
<proteinExistence type="inferred from homology"/>
<name>A0A2A2F0I4_9GAMM</name>
<dbReference type="InterPro" id="IPR016681">
    <property type="entry name" value="SuccinylGlu_desuccinylase"/>
</dbReference>
<feature type="domain" description="AstE/AspA barrel-sandwich hybrid" evidence="6">
    <location>
        <begin position="250"/>
        <end position="322"/>
    </location>
</feature>
<evidence type="ECO:0000256" key="2">
    <source>
        <dbReference type="ARBA" id="ARBA00022723"/>
    </source>
</evidence>
<dbReference type="AlphaFoldDB" id="A0A2A2F0I4"/>
<dbReference type="NCBIfam" id="NF003706">
    <property type="entry name" value="PRK05324.1"/>
    <property type="match status" value="1"/>
</dbReference>
<dbReference type="EC" id="3.5.1.96" evidence="5"/>
<feature type="domain" description="Succinylglutamate desuccinylase/Aspartoacylase catalytic" evidence="7">
    <location>
        <begin position="49"/>
        <end position="229"/>
    </location>
</feature>
<dbReference type="HAMAP" id="MF_00767">
    <property type="entry name" value="Arg_catab_AstE"/>
    <property type="match status" value="1"/>
</dbReference>
<feature type="active site" evidence="5">
    <location>
        <position position="211"/>
    </location>
</feature>
<dbReference type="OrthoDB" id="5290473at2"/>
<keyword evidence="1 5" id="KW-0056">Arginine metabolism</keyword>
<keyword evidence="4 5" id="KW-0862">Zinc</keyword>
<keyword evidence="9" id="KW-1185">Reference proteome</keyword>
<feature type="binding site" evidence="5">
    <location>
        <position position="148"/>
    </location>
    <ligand>
        <name>Zn(2+)</name>
        <dbReference type="ChEBI" id="CHEBI:29105"/>
    </ligand>
</feature>
<sequence length="333" mass="36835">MLSDWLDLTLGGNAGAIRTGRLTTGSFDCQGPGILELTPEAPVSGAHACVISAGIHGNETAPIELVGELLARLEAGQLRLGAPLLVLLGNIPAIRHSQRFITTNLNRLFRHDLSLEGDEPERARELMASVDDFYQRHADLPRLHYDMHTAIRDSRYPRFVVEPFADSPSAPLQWQWLAAADMQAVLHQHQHSWTFSHYSKHYHGAQAFTLELGRVAPFGHNDMTALRPLRHLLETLLEGREPQRGDPARMAFFRVEQELMRHAEDFRLCFADDVANFTEFPPGSCLARDAVAGDCVVGEQPLAVVFPNAEVELGARAALLVRASETPSGETRC</sequence>
<comment type="caution">
    <text evidence="8">The sequence shown here is derived from an EMBL/GenBank/DDBJ whole genome shotgun (WGS) entry which is preliminary data.</text>
</comment>
<feature type="binding site" evidence="5">
    <location>
        <position position="59"/>
    </location>
    <ligand>
        <name>Zn(2+)</name>
        <dbReference type="ChEBI" id="CHEBI:29105"/>
    </ligand>
</feature>
<dbReference type="InterPro" id="IPR050178">
    <property type="entry name" value="AspA/AstE_fam"/>
</dbReference>
<dbReference type="EMBL" id="NSKB01000002">
    <property type="protein sequence ID" value="PAU78290.1"/>
    <property type="molecule type" value="Genomic_DNA"/>
</dbReference>
<dbReference type="SUPFAM" id="SSF53187">
    <property type="entry name" value="Zn-dependent exopeptidases"/>
    <property type="match status" value="1"/>
</dbReference>
<gene>
    <name evidence="5" type="primary">astE</name>
    <name evidence="8" type="ORF">CK498_06120</name>
</gene>
<dbReference type="RefSeq" id="WP_095619964.1">
    <property type="nucleotide sequence ID" value="NZ_NSKB01000002.1"/>
</dbReference>
<protein>
    <recommendedName>
        <fullName evidence="5">Succinylglutamate desuccinylase</fullName>
        <ecNumber evidence="5">3.5.1.96</ecNumber>
    </recommendedName>
</protein>
<accession>A0A2A2F0I4</accession>
<keyword evidence="3 5" id="KW-0378">Hydrolase</keyword>
<evidence type="ECO:0000259" key="7">
    <source>
        <dbReference type="Pfam" id="PF24827"/>
    </source>
</evidence>
<dbReference type="Proteomes" id="UP000217771">
    <property type="component" value="Unassembled WGS sequence"/>
</dbReference>
<comment type="function">
    <text evidence="5">Transforms N(2)-succinylglutamate into succinate and glutamate.</text>
</comment>
<evidence type="ECO:0000256" key="1">
    <source>
        <dbReference type="ARBA" id="ARBA00022503"/>
    </source>
</evidence>
<dbReference type="Pfam" id="PF24827">
    <property type="entry name" value="AstE_AspA_cat"/>
    <property type="match status" value="1"/>
</dbReference>